<keyword evidence="4" id="KW-1185">Reference proteome</keyword>
<dbReference type="PANTHER" id="PTHR30535">
    <property type="entry name" value="VITAMIN B12-BINDING PROTEIN"/>
    <property type="match status" value="1"/>
</dbReference>
<proteinExistence type="predicted"/>
<evidence type="ECO:0000259" key="2">
    <source>
        <dbReference type="PROSITE" id="PS50983"/>
    </source>
</evidence>
<dbReference type="InterPro" id="IPR002491">
    <property type="entry name" value="ABC_transptr_periplasmic_BD"/>
</dbReference>
<accession>A0A420W712</accession>
<feature type="domain" description="Fe/B12 periplasmic-binding" evidence="2">
    <location>
        <begin position="22"/>
        <end position="249"/>
    </location>
</feature>
<dbReference type="EMBL" id="RBIE01000002">
    <property type="protein sequence ID" value="RKQ61850.1"/>
    <property type="molecule type" value="Genomic_DNA"/>
</dbReference>
<dbReference type="Gene3D" id="3.40.50.1980">
    <property type="entry name" value="Nitrogenase molybdenum iron protein domain"/>
    <property type="match status" value="2"/>
</dbReference>
<dbReference type="SUPFAM" id="SSF53807">
    <property type="entry name" value="Helical backbone' metal receptor"/>
    <property type="match status" value="1"/>
</dbReference>
<evidence type="ECO:0000313" key="3">
    <source>
        <dbReference type="EMBL" id="RKQ61850.1"/>
    </source>
</evidence>
<dbReference type="RefSeq" id="WP_147422187.1">
    <property type="nucleotide sequence ID" value="NZ_RBIE01000002.1"/>
</dbReference>
<dbReference type="PROSITE" id="PS50983">
    <property type="entry name" value="FE_B12_PBP"/>
    <property type="match status" value="1"/>
</dbReference>
<protein>
    <submittedName>
        <fullName evidence="3">Iron complex transport system substrate-binding protein</fullName>
    </submittedName>
</protein>
<dbReference type="GO" id="GO:0071281">
    <property type="term" value="P:cellular response to iron ion"/>
    <property type="evidence" value="ECO:0007669"/>
    <property type="project" value="TreeGrafter"/>
</dbReference>
<dbReference type="InterPro" id="IPR054828">
    <property type="entry name" value="Vit_B12_bind_prot"/>
</dbReference>
<comment type="caution">
    <text evidence="3">The sequence shown here is derived from an EMBL/GenBank/DDBJ whole genome shotgun (WGS) entry which is preliminary data.</text>
</comment>
<reference evidence="3 4" key="1">
    <citation type="submission" date="2018-10" db="EMBL/GenBank/DDBJ databases">
        <title>Genomic Encyclopedia of Type Strains, Phase IV (KMG-IV): sequencing the most valuable type-strain genomes for metagenomic binning, comparative biology and taxonomic classification.</title>
        <authorList>
            <person name="Goeker M."/>
        </authorList>
    </citation>
    <scope>NUCLEOTIDE SEQUENCE [LARGE SCALE GENOMIC DNA]</scope>
    <source>
        <strain evidence="3 4">DSM 15521</strain>
    </source>
</reference>
<name>A0A420W712_9BACT</name>
<dbReference type="InterPro" id="IPR050902">
    <property type="entry name" value="ABC_Transporter_SBP"/>
</dbReference>
<dbReference type="OrthoDB" id="9787830at2"/>
<sequence>MIRSFILFFLVLFPLASFCGERIVSLSPALSEVVHYLGKDSELLGVTNFCDEDFCKVKERVGGIVNPNLEKTVSLKPTLVICTTMTPERFCDALERLGIKTERFRLVSIEDLFSVSELLSRELNVPSNKVEVLKRRLEEEAQGLSRCLRGKKVFIALSSKPLYCAGSSTYLGQLIEMSGGKVVPEGSFRAVSLEVLYSLKPNLVISFSGCSSFKGFKCYDLSPYKSDFLHPSPRLLRGLDKLREEMCQE</sequence>
<evidence type="ECO:0000256" key="1">
    <source>
        <dbReference type="ARBA" id="ARBA00022729"/>
    </source>
</evidence>
<evidence type="ECO:0000313" key="4">
    <source>
        <dbReference type="Proteomes" id="UP000280881"/>
    </source>
</evidence>
<dbReference type="PANTHER" id="PTHR30535:SF34">
    <property type="entry name" value="MOLYBDATE-BINDING PROTEIN MOLA"/>
    <property type="match status" value="1"/>
</dbReference>
<keyword evidence="1" id="KW-0732">Signal</keyword>
<dbReference type="Proteomes" id="UP000280881">
    <property type="component" value="Unassembled WGS sequence"/>
</dbReference>
<organism evidence="3 4">
    <name type="scientific">Thermovibrio guaymasensis</name>
    <dbReference type="NCBI Taxonomy" id="240167"/>
    <lineage>
        <taxon>Bacteria</taxon>
        <taxon>Pseudomonadati</taxon>
        <taxon>Aquificota</taxon>
        <taxon>Aquificia</taxon>
        <taxon>Desulfurobacteriales</taxon>
        <taxon>Desulfurobacteriaceae</taxon>
        <taxon>Thermovibrio</taxon>
    </lineage>
</organism>
<dbReference type="NCBIfam" id="NF038402">
    <property type="entry name" value="TroA_like"/>
    <property type="match status" value="1"/>
</dbReference>
<gene>
    <name evidence="3" type="ORF">C7457_1303</name>
</gene>
<dbReference type="AlphaFoldDB" id="A0A420W712"/>